<accession>A0ABQ4Z0Q1</accession>
<gene>
    <name evidence="1" type="ORF">Tco_0749871</name>
</gene>
<reference evidence="1" key="1">
    <citation type="journal article" date="2022" name="Int. J. Mol. Sci.">
        <title>Draft Genome of Tanacetum Coccineum: Genomic Comparison of Closely Related Tanacetum-Family Plants.</title>
        <authorList>
            <person name="Yamashiro T."/>
            <person name="Shiraishi A."/>
            <person name="Nakayama K."/>
            <person name="Satake H."/>
        </authorList>
    </citation>
    <scope>NUCLEOTIDE SEQUENCE</scope>
</reference>
<evidence type="ECO:0000313" key="2">
    <source>
        <dbReference type="Proteomes" id="UP001151760"/>
    </source>
</evidence>
<dbReference type="Proteomes" id="UP001151760">
    <property type="component" value="Unassembled WGS sequence"/>
</dbReference>
<evidence type="ECO:0000313" key="1">
    <source>
        <dbReference type="EMBL" id="GJS83330.1"/>
    </source>
</evidence>
<proteinExistence type="predicted"/>
<name>A0ABQ4Z0Q1_9ASTR</name>
<organism evidence="1 2">
    <name type="scientific">Tanacetum coccineum</name>
    <dbReference type="NCBI Taxonomy" id="301880"/>
    <lineage>
        <taxon>Eukaryota</taxon>
        <taxon>Viridiplantae</taxon>
        <taxon>Streptophyta</taxon>
        <taxon>Embryophyta</taxon>
        <taxon>Tracheophyta</taxon>
        <taxon>Spermatophyta</taxon>
        <taxon>Magnoliopsida</taxon>
        <taxon>eudicotyledons</taxon>
        <taxon>Gunneridae</taxon>
        <taxon>Pentapetalae</taxon>
        <taxon>asterids</taxon>
        <taxon>campanulids</taxon>
        <taxon>Asterales</taxon>
        <taxon>Asteraceae</taxon>
        <taxon>Asteroideae</taxon>
        <taxon>Anthemideae</taxon>
        <taxon>Anthemidinae</taxon>
        <taxon>Tanacetum</taxon>
    </lineage>
</organism>
<comment type="caution">
    <text evidence="1">The sequence shown here is derived from an EMBL/GenBank/DDBJ whole genome shotgun (WGS) entry which is preliminary data.</text>
</comment>
<dbReference type="EMBL" id="BQNB010010892">
    <property type="protein sequence ID" value="GJS83330.1"/>
    <property type="molecule type" value="Genomic_DNA"/>
</dbReference>
<protein>
    <recommendedName>
        <fullName evidence="3">Zinc finger, CCHC-type, retrotransposon Gag domain protein</fullName>
    </recommendedName>
</protein>
<reference evidence="1" key="2">
    <citation type="submission" date="2022-01" db="EMBL/GenBank/DDBJ databases">
        <authorList>
            <person name="Yamashiro T."/>
            <person name="Shiraishi A."/>
            <person name="Satake H."/>
            <person name="Nakayama K."/>
        </authorList>
    </citation>
    <scope>NUCLEOTIDE SEQUENCE</scope>
</reference>
<sequence>MVNARQKEVLKASTSKGAELLASDVEHDDRDNGYSSSFEDLNFRGFTDEETKILSSMIRKQVGKTIKNVMPYYISQTTDNLKEIVRKELEEFKRSGIIGDFRNEMATYCNFTACDVPKFDGVLDSIASTRWLAAVESAFHTSNCKEKNKVNFASNFLRDSAKMWWEGKVYEKGEEWIGACTLKEFKEFFNTKFTPTEEIDRIRE</sequence>
<keyword evidence="2" id="KW-1185">Reference proteome</keyword>
<evidence type="ECO:0008006" key="3">
    <source>
        <dbReference type="Google" id="ProtNLM"/>
    </source>
</evidence>